<evidence type="ECO:0000313" key="2">
    <source>
        <dbReference type="EMBL" id="OUC44185.1"/>
    </source>
</evidence>
<feature type="signal peptide" evidence="1">
    <location>
        <begin position="1"/>
        <end position="26"/>
    </location>
</feature>
<gene>
    <name evidence="2" type="ORF">D917_09295</name>
</gene>
<dbReference type="AlphaFoldDB" id="A0A1Y3EGR7"/>
<sequence>MRKRELRSQRLSVLFVFMLRSSVSNGRIETSRYQHFDERATNKLVKVDRYNSQKNQLKNSKVHKSFANSASLSVVGLIILIGCIKPTTVASNELVKASLDEGADG</sequence>
<proteinExistence type="predicted"/>
<accession>A0A1Y3EGR7</accession>
<dbReference type="EMBL" id="LVZM01013188">
    <property type="protein sequence ID" value="OUC44185.1"/>
    <property type="molecule type" value="Genomic_DNA"/>
</dbReference>
<evidence type="ECO:0000256" key="1">
    <source>
        <dbReference type="SAM" id="SignalP"/>
    </source>
</evidence>
<reference evidence="2 3" key="1">
    <citation type="submission" date="2015-04" db="EMBL/GenBank/DDBJ databases">
        <title>Draft genome of the roundworm Trichinella nativa.</title>
        <authorList>
            <person name="Mitreva M."/>
        </authorList>
    </citation>
    <scope>NUCLEOTIDE SEQUENCE [LARGE SCALE GENOMIC DNA]</scope>
    <source>
        <strain evidence="2 3">ISS45</strain>
    </source>
</reference>
<name>A0A1Y3EGR7_9BILA</name>
<keyword evidence="1" id="KW-0732">Signal</keyword>
<feature type="chain" id="PRO_5011000644" evidence="1">
    <location>
        <begin position="27"/>
        <end position="105"/>
    </location>
</feature>
<protein>
    <submittedName>
        <fullName evidence="2">Uncharacterized protein</fullName>
    </submittedName>
</protein>
<organism evidence="2 3">
    <name type="scientific">Trichinella nativa</name>
    <dbReference type="NCBI Taxonomy" id="6335"/>
    <lineage>
        <taxon>Eukaryota</taxon>
        <taxon>Metazoa</taxon>
        <taxon>Ecdysozoa</taxon>
        <taxon>Nematoda</taxon>
        <taxon>Enoplea</taxon>
        <taxon>Dorylaimia</taxon>
        <taxon>Trichinellida</taxon>
        <taxon>Trichinellidae</taxon>
        <taxon>Trichinella</taxon>
    </lineage>
</organism>
<dbReference type="Proteomes" id="UP000243006">
    <property type="component" value="Unassembled WGS sequence"/>
</dbReference>
<comment type="caution">
    <text evidence="2">The sequence shown here is derived from an EMBL/GenBank/DDBJ whole genome shotgun (WGS) entry which is preliminary data.</text>
</comment>
<evidence type="ECO:0000313" key="3">
    <source>
        <dbReference type="Proteomes" id="UP000243006"/>
    </source>
</evidence>